<dbReference type="EMBL" id="JANBPK010001296">
    <property type="protein sequence ID" value="KAJ2923679.1"/>
    <property type="molecule type" value="Genomic_DNA"/>
</dbReference>
<evidence type="ECO:0000313" key="8">
    <source>
        <dbReference type="Proteomes" id="UP001140091"/>
    </source>
</evidence>
<dbReference type="OrthoDB" id="301415at2759"/>
<dbReference type="GO" id="GO:0031037">
    <property type="term" value="P:myosin II filament disassembly"/>
    <property type="evidence" value="ECO:0007669"/>
    <property type="project" value="TreeGrafter"/>
</dbReference>
<protein>
    <recommendedName>
        <fullName evidence="6">Alpha-type protein kinase domain-containing protein</fullName>
    </recommendedName>
</protein>
<dbReference type="Gene3D" id="3.20.200.10">
    <property type="entry name" value="MHCK/EF2 kinase"/>
    <property type="match status" value="1"/>
</dbReference>
<keyword evidence="1" id="KW-0723">Serine/threonine-protein kinase</keyword>
<evidence type="ECO:0000256" key="5">
    <source>
        <dbReference type="ARBA" id="ARBA00022840"/>
    </source>
</evidence>
<keyword evidence="2" id="KW-0808">Transferase</keyword>
<dbReference type="GO" id="GO:1903013">
    <property type="term" value="P:response to differentiation-inducing factor 1"/>
    <property type="evidence" value="ECO:0007669"/>
    <property type="project" value="TreeGrafter"/>
</dbReference>
<gene>
    <name evidence="7" type="ORF">H1R20_g13414</name>
</gene>
<evidence type="ECO:0000256" key="2">
    <source>
        <dbReference type="ARBA" id="ARBA00022679"/>
    </source>
</evidence>
<evidence type="ECO:0000256" key="4">
    <source>
        <dbReference type="ARBA" id="ARBA00022777"/>
    </source>
</evidence>
<organism evidence="7 8">
    <name type="scientific">Candolleomyces eurysporus</name>
    <dbReference type="NCBI Taxonomy" id="2828524"/>
    <lineage>
        <taxon>Eukaryota</taxon>
        <taxon>Fungi</taxon>
        <taxon>Dikarya</taxon>
        <taxon>Basidiomycota</taxon>
        <taxon>Agaricomycotina</taxon>
        <taxon>Agaricomycetes</taxon>
        <taxon>Agaricomycetidae</taxon>
        <taxon>Agaricales</taxon>
        <taxon>Agaricineae</taxon>
        <taxon>Psathyrellaceae</taxon>
        <taxon>Candolleomyces</taxon>
    </lineage>
</organism>
<comment type="caution">
    <text evidence="7">The sequence shown here is derived from an EMBL/GenBank/DDBJ whole genome shotgun (WGS) entry which is preliminary data.</text>
</comment>
<dbReference type="SUPFAM" id="SSF56112">
    <property type="entry name" value="Protein kinase-like (PK-like)"/>
    <property type="match status" value="1"/>
</dbReference>
<keyword evidence="4" id="KW-0418">Kinase</keyword>
<dbReference type="SMART" id="SM00811">
    <property type="entry name" value="Alpha_kinase"/>
    <property type="match status" value="1"/>
</dbReference>
<dbReference type="Proteomes" id="UP001140091">
    <property type="component" value="Unassembled WGS sequence"/>
</dbReference>
<dbReference type="GO" id="GO:0005524">
    <property type="term" value="F:ATP binding"/>
    <property type="evidence" value="ECO:0007669"/>
    <property type="project" value="UniProtKB-KW"/>
</dbReference>
<proteinExistence type="predicted"/>
<dbReference type="InterPro" id="IPR051852">
    <property type="entry name" value="Alpha-type_PK"/>
</dbReference>
<dbReference type="AlphaFoldDB" id="A0A9W8MCJ6"/>
<sequence length="265" mass="29751">MYHATIAITIHKFEQGAFKTAHEATLLLESNILLDHFSRNKIIAKRPYFKEKQKFMRLSVTDELADIGNECNIILWADALLELVYAFMASVIDKKKEKPPFSAPLLRFTRTGYAYVVAPEGSATATKSSLKALRNRGSVSPSILLGYLLEEKIEGHFVKYIHNGDPSPLLMPTNPEYPVAEFLCFTQHVQYVETGKLAFVSDYQGAGDLLTDPQILTHCDLTVSTFGEGNVAEGFLAFEKKHICNDHCRWYGLAPFDVIDVEDNV</sequence>
<accession>A0A9W8MCJ6</accession>
<evidence type="ECO:0000259" key="6">
    <source>
        <dbReference type="PROSITE" id="PS51158"/>
    </source>
</evidence>
<keyword evidence="5" id="KW-0067">ATP-binding</keyword>
<reference evidence="7" key="1">
    <citation type="submission" date="2022-06" db="EMBL/GenBank/DDBJ databases">
        <title>Genome Sequence of Candolleomyces eurysporus.</title>
        <authorList>
            <person name="Buettner E."/>
        </authorList>
    </citation>
    <scope>NUCLEOTIDE SEQUENCE</scope>
    <source>
        <strain evidence="7">VTCC 930004</strain>
    </source>
</reference>
<dbReference type="PROSITE" id="PS51158">
    <property type="entry name" value="ALPHA_KINASE"/>
    <property type="match status" value="1"/>
</dbReference>
<evidence type="ECO:0000256" key="1">
    <source>
        <dbReference type="ARBA" id="ARBA00022527"/>
    </source>
</evidence>
<keyword evidence="3" id="KW-0547">Nucleotide-binding</keyword>
<evidence type="ECO:0000313" key="7">
    <source>
        <dbReference type="EMBL" id="KAJ2923679.1"/>
    </source>
</evidence>
<keyword evidence="8" id="KW-1185">Reference proteome</keyword>
<dbReference type="InterPro" id="IPR011009">
    <property type="entry name" value="Kinase-like_dom_sf"/>
</dbReference>
<dbReference type="PANTHER" id="PTHR45992">
    <property type="entry name" value="EUKARYOTIC ELONGATION FACTOR 2 KINASE-RELATED"/>
    <property type="match status" value="1"/>
</dbReference>
<feature type="non-terminal residue" evidence="7">
    <location>
        <position position="265"/>
    </location>
</feature>
<name>A0A9W8MCJ6_9AGAR</name>
<dbReference type="InterPro" id="IPR004166">
    <property type="entry name" value="a-kinase_dom"/>
</dbReference>
<feature type="domain" description="Alpha-type protein kinase" evidence="6">
    <location>
        <begin position="1"/>
        <end position="256"/>
    </location>
</feature>
<evidence type="ECO:0000256" key="3">
    <source>
        <dbReference type="ARBA" id="ARBA00022741"/>
    </source>
</evidence>
<dbReference type="Pfam" id="PF02816">
    <property type="entry name" value="Alpha_kinase"/>
    <property type="match status" value="1"/>
</dbReference>
<dbReference type="PANTHER" id="PTHR45992:SF2">
    <property type="entry name" value="EUKARYOTIC ELONGATION FACTOR 2 KINASE"/>
    <property type="match status" value="1"/>
</dbReference>
<dbReference type="GO" id="GO:0004674">
    <property type="term" value="F:protein serine/threonine kinase activity"/>
    <property type="evidence" value="ECO:0007669"/>
    <property type="project" value="UniProtKB-KW"/>
</dbReference>